<reference evidence="8 9" key="1">
    <citation type="journal article" date="2019" name="Emerg. Microbes Infect.">
        <title>Comprehensive subspecies identification of 175 nontuberculous mycobacteria species based on 7547 genomic profiles.</title>
        <authorList>
            <person name="Matsumoto Y."/>
            <person name="Kinjo T."/>
            <person name="Motooka D."/>
            <person name="Nabeya D."/>
            <person name="Jung N."/>
            <person name="Uechi K."/>
            <person name="Horii T."/>
            <person name="Iida T."/>
            <person name="Fujita J."/>
            <person name="Nakamura S."/>
        </authorList>
    </citation>
    <scope>NUCLEOTIDE SEQUENCE [LARGE SCALE GENOMIC DNA]</scope>
    <source>
        <strain evidence="8 9">JCM 12404</strain>
    </source>
</reference>
<dbReference type="KEGG" id="mcoo:MCOO_48230"/>
<dbReference type="RefSeq" id="WP_163780853.1">
    <property type="nucleotide sequence ID" value="NZ_AP022569.1"/>
</dbReference>
<sequence length="166" mass="17603">MARESRISAARFRPAYSRISDALTNLAWLPNLVIRVSVGFMFFSGAVGKLADLGKFTAMFVSLGIPAARVLAPATAVLELVGGAALMLGLGTRLVSLALAGDMVGALITDIGPNLAQKYPRLWDFLSNVFYAPEWLLVGLLLWLLCIGAGKASLDGLISRRLAAPT</sequence>
<comment type="similarity">
    <text evidence="2">Belongs to the DoxX family.</text>
</comment>
<dbReference type="Pfam" id="PF07681">
    <property type="entry name" value="DoxX"/>
    <property type="match status" value="1"/>
</dbReference>
<evidence type="ECO:0000256" key="6">
    <source>
        <dbReference type="ARBA" id="ARBA00023136"/>
    </source>
</evidence>
<accession>A0A7I7L4W8</accession>
<keyword evidence="3" id="KW-1003">Cell membrane</keyword>
<evidence type="ECO:0000256" key="5">
    <source>
        <dbReference type="ARBA" id="ARBA00022989"/>
    </source>
</evidence>
<evidence type="ECO:0000313" key="9">
    <source>
        <dbReference type="Proteomes" id="UP000465866"/>
    </source>
</evidence>
<dbReference type="PANTHER" id="PTHR33452:SF1">
    <property type="entry name" value="INNER MEMBRANE PROTEIN YPHA-RELATED"/>
    <property type="match status" value="1"/>
</dbReference>
<evidence type="ECO:0000256" key="3">
    <source>
        <dbReference type="ARBA" id="ARBA00022475"/>
    </source>
</evidence>
<dbReference type="InterPro" id="IPR032808">
    <property type="entry name" value="DoxX"/>
</dbReference>
<organism evidence="8 9">
    <name type="scientific">Mycobacterium cookii</name>
    <dbReference type="NCBI Taxonomy" id="1775"/>
    <lineage>
        <taxon>Bacteria</taxon>
        <taxon>Bacillati</taxon>
        <taxon>Actinomycetota</taxon>
        <taxon>Actinomycetes</taxon>
        <taxon>Mycobacteriales</taxon>
        <taxon>Mycobacteriaceae</taxon>
        <taxon>Mycobacterium</taxon>
    </lineage>
</organism>
<gene>
    <name evidence="8" type="ORF">MCOO_48230</name>
</gene>
<evidence type="ECO:0000313" key="8">
    <source>
        <dbReference type="EMBL" id="BBX48808.1"/>
    </source>
</evidence>
<evidence type="ECO:0008006" key="10">
    <source>
        <dbReference type="Google" id="ProtNLM"/>
    </source>
</evidence>
<name>A0A7I7L4W8_9MYCO</name>
<dbReference type="EMBL" id="AP022569">
    <property type="protein sequence ID" value="BBX48808.1"/>
    <property type="molecule type" value="Genomic_DNA"/>
</dbReference>
<comment type="subcellular location">
    <subcellularLocation>
        <location evidence="1">Cell membrane</location>
        <topology evidence="1">Multi-pass membrane protein</topology>
    </subcellularLocation>
</comment>
<dbReference type="InterPro" id="IPR051907">
    <property type="entry name" value="DoxX-like_oxidoreductase"/>
</dbReference>
<feature type="transmembrane region" description="Helical" evidence="7">
    <location>
        <begin position="63"/>
        <end position="87"/>
    </location>
</feature>
<dbReference type="PANTHER" id="PTHR33452">
    <property type="entry name" value="OXIDOREDUCTASE CATD-RELATED"/>
    <property type="match status" value="1"/>
</dbReference>
<evidence type="ECO:0000256" key="4">
    <source>
        <dbReference type="ARBA" id="ARBA00022692"/>
    </source>
</evidence>
<dbReference type="GO" id="GO:0005886">
    <property type="term" value="C:plasma membrane"/>
    <property type="evidence" value="ECO:0007669"/>
    <property type="project" value="UniProtKB-SubCell"/>
</dbReference>
<proteinExistence type="inferred from homology"/>
<feature type="transmembrane region" description="Helical" evidence="7">
    <location>
        <begin position="94"/>
        <end position="115"/>
    </location>
</feature>
<dbReference type="Proteomes" id="UP000465866">
    <property type="component" value="Chromosome"/>
</dbReference>
<dbReference type="AlphaFoldDB" id="A0A7I7L4W8"/>
<feature type="transmembrane region" description="Helical" evidence="7">
    <location>
        <begin position="135"/>
        <end position="154"/>
    </location>
</feature>
<keyword evidence="4 7" id="KW-0812">Transmembrane</keyword>
<evidence type="ECO:0000256" key="7">
    <source>
        <dbReference type="SAM" id="Phobius"/>
    </source>
</evidence>
<evidence type="ECO:0000256" key="1">
    <source>
        <dbReference type="ARBA" id="ARBA00004651"/>
    </source>
</evidence>
<evidence type="ECO:0000256" key="2">
    <source>
        <dbReference type="ARBA" id="ARBA00006679"/>
    </source>
</evidence>
<keyword evidence="9" id="KW-1185">Reference proteome</keyword>
<feature type="transmembrane region" description="Helical" evidence="7">
    <location>
        <begin position="21"/>
        <end position="43"/>
    </location>
</feature>
<keyword evidence="6 7" id="KW-0472">Membrane</keyword>
<protein>
    <recommendedName>
        <fullName evidence="10">DoxX family protein</fullName>
    </recommendedName>
</protein>
<keyword evidence="5 7" id="KW-1133">Transmembrane helix</keyword>